<dbReference type="InterPro" id="IPR011990">
    <property type="entry name" value="TPR-like_helical_dom_sf"/>
</dbReference>
<gene>
    <name evidence="1" type="ORF">B0A48_18668</name>
</gene>
<dbReference type="OrthoDB" id="3800473at2759"/>
<dbReference type="EMBL" id="NAJO01000106">
    <property type="protein sequence ID" value="OQN95348.1"/>
    <property type="molecule type" value="Genomic_DNA"/>
</dbReference>
<dbReference type="SUPFAM" id="SSF48452">
    <property type="entry name" value="TPR-like"/>
    <property type="match status" value="1"/>
</dbReference>
<evidence type="ECO:0000313" key="2">
    <source>
        <dbReference type="Proteomes" id="UP000192596"/>
    </source>
</evidence>
<sequence>MPAYNRTGWDCLKFCGAFHEALVASRDEQAQAAVITDFSTRLLDRQEDVSITAYALQSAISSFGVQHQPDNEEWRAFENLAESGQPIADAARTSHRSQTRVKRALTLLVATWSLERTKYYGWENLSHDVLEKLVIIAKQLTWDQAKDRMNHVLAQRHTTALTSPKAVKIGERPCNKRDDQGMALFPLALEDLRKCMEARFVVDFDLVNAWVTMDVNTITKRAIGKLSPDSNYKIYMLGNFNLSLAENAIMQNDYKLAEDRIMQADLSELVVDGNFEKAKVALEPCLRYFEHLPKDKIHYVVRQLADVLIELGNPEEAMALLQKHLSKLHAQGKMDTIAYNRLSLSFADAEILLGQHEAAQTRLEKVKHWFDLHSPANHTEQLDHVRALIAPMRIAVRDMEWEMVQEHSEKALHLASEYSSFSPNNYYKGYIYQARVASHAQIARMHLERAASDAETVGT</sequence>
<dbReference type="InParanoid" id="A0A1V8S801"/>
<keyword evidence="2" id="KW-1185">Reference proteome</keyword>
<dbReference type="AlphaFoldDB" id="A0A1V8S801"/>
<comment type="caution">
    <text evidence="1">The sequence shown here is derived from an EMBL/GenBank/DDBJ whole genome shotgun (WGS) entry which is preliminary data.</text>
</comment>
<accession>A0A1V8S801</accession>
<dbReference type="Proteomes" id="UP000192596">
    <property type="component" value="Unassembled WGS sequence"/>
</dbReference>
<reference evidence="2" key="1">
    <citation type="submission" date="2017-03" db="EMBL/GenBank/DDBJ databases">
        <title>Genomes of endolithic fungi from Antarctica.</title>
        <authorList>
            <person name="Coleine C."/>
            <person name="Masonjones S."/>
            <person name="Stajich J.E."/>
        </authorList>
    </citation>
    <scope>NUCLEOTIDE SEQUENCE [LARGE SCALE GENOMIC DNA]</scope>
    <source>
        <strain evidence="2">CCFEE 5527</strain>
    </source>
</reference>
<evidence type="ECO:0000313" key="1">
    <source>
        <dbReference type="EMBL" id="OQN95348.1"/>
    </source>
</evidence>
<name>A0A1V8S801_9PEZI</name>
<organism evidence="1 2">
    <name type="scientific">Cryoendolithus antarcticus</name>
    <dbReference type="NCBI Taxonomy" id="1507870"/>
    <lineage>
        <taxon>Eukaryota</taxon>
        <taxon>Fungi</taxon>
        <taxon>Dikarya</taxon>
        <taxon>Ascomycota</taxon>
        <taxon>Pezizomycotina</taxon>
        <taxon>Dothideomycetes</taxon>
        <taxon>Dothideomycetidae</taxon>
        <taxon>Cladosporiales</taxon>
        <taxon>Cladosporiaceae</taxon>
        <taxon>Cryoendolithus</taxon>
    </lineage>
</organism>
<protein>
    <submittedName>
        <fullName evidence="1">Uncharacterized protein</fullName>
    </submittedName>
</protein>
<dbReference type="STRING" id="1507870.A0A1V8S801"/>
<dbReference type="Gene3D" id="1.25.40.10">
    <property type="entry name" value="Tetratricopeptide repeat domain"/>
    <property type="match status" value="1"/>
</dbReference>
<proteinExistence type="predicted"/>